<name>A0A177GEM9_9PROT</name>
<dbReference type="EMBL" id="LVHD01000010">
    <property type="protein sequence ID" value="OAG77885.1"/>
    <property type="molecule type" value="Genomic_DNA"/>
</dbReference>
<sequence length="109" mass="11864">MNTALGSRGEQLSEEIKLPPFSLSKQLGIGKNFADTETLGGFYDWGQTWNKKLSQTSSNKTGLASLGIDLNTKINRLVNIVFDTGWQLRPAPDSGKKGAFCDFNIVVGL</sequence>
<comment type="caution">
    <text evidence="1">The sequence shown here is derived from an EMBL/GenBank/DDBJ whole genome shotgun (WGS) entry which is preliminary data.</text>
</comment>
<evidence type="ECO:0000313" key="2">
    <source>
        <dbReference type="Proteomes" id="UP000077349"/>
    </source>
</evidence>
<dbReference type="Proteomes" id="UP000077349">
    <property type="component" value="Unassembled WGS sequence"/>
</dbReference>
<accession>A0A177GEM9</accession>
<evidence type="ECO:0000313" key="1">
    <source>
        <dbReference type="EMBL" id="OAG77885.1"/>
    </source>
</evidence>
<dbReference type="AlphaFoldDB" id="A0A177GEM9"/>
<reference evidence="1 2" key="1">
    <citation type="submission" date="2016-03" db="EMBL/GenBank/DDBJ databases">
        <title>Draft genome sequence of Acetobacter malorum CECT 7742, a strain isolated from strawberry vinegar.</title>
        <authorList>
            <person name="Sainz F."/>
            <person name="Mas A."/>
            <person name="Torija M.J."/>
        </authorList>
    </citation>
    <scope>NUCLEOTIDE SEQUENCE [LARGE SCALE GENOMIC DNA]</scope>
    <source>
        <strain evidence="1 2">CECT 7742</strain>
    </source>
</reference>
<dbReference type="PATRIC" id="fig|178901.16.peg.908"/>
<proteinExistence type="predicted"/>
<dbReference type="Gene3D" id="2.40.160.50">
    <property type="entry name" value="membrane protein fhac: a member of the omp85/tpsb transporter family"/>
    <property type="match status" value="1"/>
</dbReference>
<protein>
    <submittedName>
        <fullName evidence="1">Uncharacterized protein</fullName>
    </submittedName>
</protein>
<organism evidence="1 2">
    <name type="scientific">Acetobacter malorum</name>
    <dbReference type="NCBI Taxonomy" id="178901"/>
    <lineage>
        <taxon>Bacteria</taxon>
        <taxon>Pseudomonadati</taxon>
        <taxon>Pseudomonadota</taxon>
        <taxon>Alphaproteobacteria</taxon>
        <taxon>Acetobacterales</taxon>
        <taxon>Acetobacteraceae</taxon>
        <taxon>Acetobacter</taxon>
    </lineage>
</organism>
<gene>
    <name evidence="1" type="ORF">Amal_00856</name>
</gene>